<dbReference type="AlphaFoldDB" id="A0A836KTD8"/>
<evidence type="ECO:0000313" key="2">
    <source>
        <dbReference type="Proteomes" id="UP000673552"/>
    </source>
</evidence>
<dbReference type="EMBL" id="JAFEUZ010000016">
    <property type="protein sequence ID" value="KAG5482075.1"/>
    <property type="molecule type" value="Genomic_DNA"/>
</dbReference>
<reference evidence="2" key="2">
    <citation type="journal article" date="2021" name="Sci. Data">
        <title>Chromosome-scale genome sequencing, assembly and annotation of six genomes from subfamily Leishmaniinae.</title>
        <authorList>
            <person name="Almutairi H."/>
            <person name="Urbaniak M.D."/>
            <person name="Bates M.D."/>
            <person name="Jariyapan N."/>
            <person name="Kwakye-Nuako G."/>
            <person name="Thomaz Soccol V."/>
            <person name="Al-Salem W.S."/>
            <person name="Dillon R.J."/>
            <person name="Bates P.A."/>
            <person name="Gatherer D."/>
        </authorList>
    </citation>
    <scope>NUCLEOTIDE SEQUENCE [LARGE SCALE GENOMIC DNA]</scope>
</reference>
<dbReference type="Proteomes" id="UP000673552">
    <property type="component" value="Unassembled WGS sequence"/>
</dbReference>
<evidence type="ECO:0000313" key="1">
    <source>
        <dbReference type="EMBL" id="KAG5482075.1"/>
    </source>
</evidence>
<gene>
    <name evidence="1" type="ORF">LSCM1_05794</name>
</gene>
<dbReference type="RefSeq" id="XP_067179868.1">
    <property type="nucleotide sequence ID" value="XM_067323233.1"/>
</dbReference>
<dbReference type="KEGG" id="lmat:92515745"/>
<protein>
    <submittedName>
        <fullName evidence="1">Uncharacterized protein</fullName>
    </submittedName>
</protein>
<sequence length="67" mass="7374">MRQSAAVQTKDSVAIELKQYRRQWAAMAAEEFLEGSSEDDDAALALTIREKAVIVAHLATEAPLWTA</sequence>
<proteinExistence type="predicted"/>
<comment type="caution">
    <text evidence="1">The sequence shown here is derived from an EMBL/GenBank/DDBJ whole genome shotgun (WGS) entry which is preliminary data.</text>
</comment>
<name>A0A836KTD8_9TRYP</name>
<keyword evidence="2" id="KW-1185">Reference proteome</keyword>
<accession>A0A836KTD8</accession>
<organism evidence="1 2">
    <name type="scientific">Leishmania martiniquensis</name>
    <dbReference type="NCBI Taxonomy" id="1580590"/>
    <lineage>
        <taxon>Eukaryota</taxon>
        <taxon>Discoba</taxon>
        <taxon>Euglenozoa</taxon>
        <taxon>Kinetoplastea</taxon>
        <taxon>Metakinetoplastina</taxon>
        <taxon>Trypanosomatida</taxon>
        <taxon>Trypanosomatidae</taxon>
        <taxon>Leishmaniinae</taxon>
        <taxon>Leishmania</taxon>
    </lineage>
</organism>
<dbReference type="GeneID" id="92515745"/>
<reference evidence="2" key="1">
    <citation type="journal article" date="2021" name="Microbiol. Resour. Announc.">
        <title>LGAAP: Leishmaniinae Genome Assembly and Annotation Pipeline.</title>
        <authorList>
            <person name="Almutairi H."/>
            <person name="Urbaniak M.D."/>
            <person name="Bates M.D."/>
            <person name="Jariyapan N."/>
            <person name="Kwakye-Nuako G."/>
            <person name="Thomaz-Soccol V."/>
            <person name="Al-Salem W.S."/>
            <person name="Dillon R.J."/>
            <person name="Bates P.A."/>
            <person name="Gatherer D."/>
        </authorList>
    </citation>
    <scope>NUCLEOTIDE SEQUENCE [LARGE SCALE GENOMIC DNA]</scope>
</reference>